<sequence>MSEFVLESNDDNQNDEFSEEVSKDDANTTDDFQFDPAIKERFKELEADATKLHDLRATVDQSANSTLSEDEKAEVDLRSIYVGNVSFNYLLVSR</sequence>
<dbReference type="Proteomes" id="UP000784294">
    <property type="component" value="Unassembled WGS sequence"/>
</dbReference>
<accession>A0A3S5A4V9</accession>
<evidence type="ECO:0000256" key="1">
    <source>
        <dbReference type="SAM" id="MobiDB-lite"/>
    </source>
</evidence>
<feature type="compositionally biased region" description="Acidic residues" evidence="1">
    <location>
        <begin position="8"/>
        <end position="19"/>
    </location>
</feature>
<evidence type="ECO:0000313" key="3">
    <source>
        <dbReference type="Proteomes" id="UP000784294"/>
    </source>
</evidence>
<keyword evidence="3" id="KW-1185">Reference proteome</keyword>
<gene>
    <name evidence="2" type="ORF">PXEA_LOCUS21209</name>
</gene>
<dbReference type="EMBL" id="CAAALY010089761">
    <property type="protein sequence ID" value="VEL27769.1"/>
    <property type="molecule type" value="Genomic_DNA"/>
</dbReference>
<dbReference type="AlphaFoldDB" id="A0A3S5A4V9"/>
<feature type="region of interest" description="Disordered" evidence="1">
    <location>
        <begin position="1"/>
        <end position="31"/>
    </location>
</feature>
<dbReference type="OrthoDB" id="4726at2759"/>
<comment type="caution">
    <text evidence="2">The sequence shown here is derived from an EMBL/GenBank/DDBJ whole genome shotgun (WGS) entry which is preliminary data.</text>
</comment>
<name>A0A3S5A4V9_9PLAT</name>
<evidence type="ECO:0000313" key="2">
    <source>
        <dbReference type="EMBL" id="VEL27769.1"/>
    </source>
</evidence>
<reference evidence="2" key="1">
    <citation type="submission" date="2018-11" db="EMBL/GenBank/DDBJ databases">
        <authorList>
            <consortium name="Pathogen Informatics"/>
        </authorList>
    </citation>
    <scope>NUCLEOTIDE SEQUENCE</scope>
</reference>
<proteinExistence type="predicted"/>
<organism evidence="2 3">
    <name type="scientific">Protopolystoma xenopodis</name>
    <dbReference type="NCBI Taxonomy" id="117903"/>
    <lineage>
        <taxon>Eukaryota</taxon>
        <taxon>Metazoa</taxon>
        <taxon>Spiralia</taxon>
        <taxon>Lophotrochozoa</taxon>
        <taxon>Platyhelminthes</taxon>
        <taxon>Monogenea</taxon>
        <taxon>Polyopisthocotylea</taxon>
        <taxon>Polystomatidea</taxon>
        <taxon>Polystomatidae</taxon>
        <taxon>Protopolystoma</taxon>
    </lineage>
</organism>
<protein>
    <submittedName>
        <fullName evidence="2">Uncharacterized protein</fullName>
    </submittedName>
</protein>